<keyword evidence="3 5" id="KW-1133">Transmembrane helix</keyword>
<name>A0A2T0GZQ3_ACTMO</name>
<feature type="transmembrane region" description="Helical" evidence="5">
    <location>
        <begin position="435"/>
        <end position="456"/>
    </location>
</feature>
<dbReference type="Proteomes" id="UP000239352">
    <property type="component" value="Unassembled WGS sequence"/>
</dbReference>
<dbReference type="InParanoid" id="A0A2T0GZQ3"/>
<dbReference type="Gene3D" id="1.20.1250.20">
    <property type="entry name" value="MFS general substrate transporter like domains"/>
    <property type="match status" value="1"/>
</dbReference>
<feature type="transmembrane region" description="Helical" evidence="5">
    <location>
        <begin position="64"/>
        <end position="86"/>
    </location>
</feature>
<dbReference type="PANTHER" id="PTHR23501">
    <property type="entry name" value="MAJOR FACILITATOR SUPERFAMILY"/>
    <property type="match status" value="1"/>
</dbReference>
<evidence type="ECO:0000256" key="4">
    <source>
        <dbReference type="ARBA" id="ARBA00023136"/>
    </source>
</evidence>
<dbReference type="PROSITE" id="PS50850">
    <property type="entry name" value="MFS"/>
    <property type="match status" value="1"/>
</dbReference>
<reference evidence="7 8" key="1">
    <citation type="submission" date="2018-03" db="EMBL/GenBank/DDBJ databases">
        <title>Actinopolyspora mortivallis from Sahara, screening for active biomolecules.</title>
        <authorList>
            <person name="Selama O."/>
            <person name="Wellington E.M.H."/>
            <person name="Hacene H."/>
        </authorList>
    </citation>
    <scope>NUCLEOTIDE SEQUENCE [LARGE SCALE GENOMIC DNA]</scope>
    <source>
        <strain evidence="7 8">M5A</strain>
    </source>
</reference>
<feature type="transmembrane region" description="Helical" evidence="5">
    <location>
        <begin position="93"/>
        <end position="111"/>
    </location>
</feature>
<dbReference type="STRING" id="1050202.GCA_000384035_02614"/>
<comment type="caution">
    <text evidence="7">The sequence shown here is derived from an EMBL/GenBank/DDBJ whole genome shotgun (WGS) entry which is preliminary data.</text>
</comment>
<feature type="domain" description="Major facilitator superfamily (MFS) profile" evidence="6">
    <location>
        <begin position="30"/>
        <end position="460"/>
    </location>
</feature>
<evidence type="ECO:0000256" key="5">
    <source>
        <dbReference type="SAM" id="Phobius"/>
    </source>
</evidence>
<comment type="subcellular location">
    <subcellularLocation>
        <location evidence="1">Cell membrane</location>
        <topology evidence="1">Multi-pass membrane protein</topology>
    </subcellularLocation>
</comment>
<keyword evidence="8" id="KW-1185">Reference proteome</keyword>
<keyword evidence="2 5" id="KW-0812">Transmembrane</keyword>
<proteinExistence type="predicted"/>
<feature type="transmembrane region" description="Helical" evidence="5">
    <location>
        <begin position="411"/>
        <end position="429"/>
    </location>
</feature>
<organism evidence="7 8">
    <name type="scientific">Actinopolyspora mortivallis</name>
    <dbReference type="NCBI Taxonomy" id="33906"/>
    <lineage>
        <taxon>Bacteria</taxon>
        <taxon>Bacillati</taxon>
        <taxon>Actinomycetota</taxon>
        <taxon>Actinomycetes</taxon>
        <taxon>Actinopolysporales</taxon>
        <taxon>Actinopolysporaceae</taxon>
        <taxon>Actinopolyspora</taxon>
    </lineage>
</organism>
<dbReference type="InterPro" id="IPR036259">
    <property type="entry name" value="MFS_trans_sf"/>
</dbReference>
<dbReference type="GO" id="GO:0022857">
    <property type="term" value="F:transmembrane transporter activity"/>
    <property type="evidence" value="ECO:0007669"/>
    <property type="project" value="InterPro"/>
</dbReference>
<feature type="transmembrane region" description="Helical" evidence="5">
    <location>
        <begin position="219"/>
        <end position="238"/>
    </location>
</feature>
<dbReference type="Gene3D" id="1.20.1720.10">
    <property type="entry name" value="Multidrug resistance protein D"/>
    <property type="match status" value="1"/>
</dbReference>
<evidence type="ECO:0000313" key="8">
    <source>
        <dbReference type="Proteomes" id="UP000239352"/>
    </source>
</evidence>
<evidence type="ECO:0000256" key="3">
    <source>
        <dbReference type="ARBA" id="ARBA00022989"/>
    </source>
</evidence>
<sequence length="460" mass="47534">MSASSEPPATDATPTPEPRESLWSRRYLSFTSGMVIVVTLVAFEAMGVATALPTIASSLDGQRWYSWSFTLFMAASAVGTVFAGRVSDRRGPVLPLLVSLPLFALGLVLAGTAPNMAVLLVARAVQGLGGGSVAVPLYVLIARVYPESHRPRAFGLMSASWVLPSLLGPAVSGTVTEYLHWRWVFLGLVPLVLLAAVFLASTVLRSGGVTSGQPAGRPGLVPAALGAGAATVGVNWAAQHPGVPALVLGAVSVVVLWRCFLVLLPRGTLRARGGIPVLVLARGLLAGVFFTAEAFVPLVLTVVHGYSPALAGIPLTLASLGWSLGAWLQSRWVDVGRHTLISRGFLLVTAGVFGVGAIAPVWSPGWTILFLWSLAGAGMGIAVTSTAVGVLDRSETTERGFNSAALQISDMLGQALLIGLGGALVNLVADTREPTSGVLVLAVVLIAVGLSGAHLVTSRR</sequence>
<evidence type="ECO:0000256" key="1">
    <source>
        <dbReference type="ARBA" id="ARBA00004651"/>
    </source>
</evidence>
<feature type="transmembrane region" description="Helical" evidence="5">
    <location>
        <begin position="153"/>
        <end position="171"/>
    </location>
</feature>
<dbReference type="InterPro" id="IPR011701">
    <property type="entry name" value="MFS"/>
</dbReference>
<dbReference type="EMBL" id="PVSR01000003">
    <property type="protein sequence ID" value="PRW64584.1"/>
    <property type="molecule type" value="Genomic_DNA"/>
</dbReference>
<feature type="transmembrane region" description="Helical" evidence="5">
    <location>
        <begin position="306"/>
        <end position="328"/>
    </location>
</feature>
<feature type="transmembrane region" description="Helical" evidence="5">
    <location>
        <begin position="277"/>
        <end position="300"/>
    </location>
</feature>
<dbReference type="PANTHER" id="PTHR23501:SF154">
    <property type="entry name" value="MULTIDRUG-EFFLUX TRANSPORTER RV1634-RELATED"/>
    <property type="match status" value="1"/>
</dbReference>
<keyword evidence="4 5" id="KW-0472">Membrane</keyword>
<feature type="transmembrane region" description="Helical" evidence="5">
    <location>
        <begin position="27"/>
        <end position="52"/>
    </location>
</feature>
<dbReference type="PRINTS" id="PR01036">
    <property type="entry name" value="TCRTETB"/>
</dbReference>
<dbReference type="AlphaFoldDB" id="A0A2T0GZQ3"/>
<protein>
    <submittedName>
        <fullName evidence="7">MFS transporter</fullName>
    </submittedName>
</protein>
<feature type="transmembrane region" description="Helical" evidence="5">
    <location>
        <begin position="117"/>
        <end position="141"/>
    </location>
</feature>
<feature type="transmembrane region" description="Helical" evidence="5">
    <location>
        <begin position="183"/>
        <end position="207"/>
    </location>
</feature>
<dbReference type="RefSeq" id="WP_106112622.1">
    <property type="nucleotide sequence ID" value="NZ_PVSR01000003.1"/>
</dbReference>
<evidence type="ECO:0000259" key="6">
    <source>
        <dbReference type="PROSITE" id="PS50850"/>
    </source>
</evidence>
<feature type="transmembrane region" description="Helical" evidence="5">
    <location>
        <begin position="244"/>
        <end position="265"/>
    </location>
</feature>
<dbReference type="InterPro" id="IPR020846">
    <property type="entry name" value="MFS_dom"/>
</dbReference>
<gene>
    <name evidence="7" type="ORF">CEP50_04315</name>
</gene>
<dbReference type="Pfam" id="PF07690">
    <property type="entry name" value="MFS_1"/>
    <property type="match status" value="1"/>
</dbReference>
<evidence type="ECO:0000313" key="7">
    <source>
        <dbReference type="EMBL" id="PRW64584.1"/>
    </source>
</evidence>
<dbReference type="GO" id="GO:0005886">
    <property type="term" value="C:plasma membrane"/>
    <property type="evidence" value="ECO:0007669"/>
    <property type="project" value="UniProtKB-SubCell"/>
</dbReference>
<feature type="transmembrane region" description="Helical" evidence="5">
    <location>
        <begin position="368"/>
        <end position="391"/>
    </location>
</feature>
<dbReference type="SUPFAM" id="SSF103473">
    <property type="entry name" value="MFS general substrate transporter"/>
    <property type="match status" value="1"/>
</dbReference>
<feature type="transmembrane region" description="Helical" evidence="5">
    <location>
        <begin position="340"/>
        <end position="362"/>
    </location>
</feature>
<evidence type="ECO:0000256" key="2">
    <source>
        <dbReference type="ARBA" id="ARBA00022692"/>
    </source>
</evidence>
<accession>A0A2T0GZQ3</accession>